<accession>A0A0J8GAI8</accession>
<keyword evidence="2" id="KW-0378">Hydrolase</keyword>
<comment type="similarity">
    <text evidence="1">Belongs to the AB hydrolase superfamily. AB hydrolase 2 family.</text>
</comment>
<evidence type="ECO:0000259" key="3">
    <source>
        <dbReference type="Pfam" id="PF02230"/>
    </source>
</evidence>
<dbReference type="AlphaFoldDB" id="A0A0J8GAI8"/>
<gene>
    <name evidence="4" type="ORF">X560_1291</name>
</gene>
<dbReference type="InterPro" id="IPR003140">
    <property type="entry name" value="PLipase/COase/thioEstase"/>
</dbReference>
<dbReference type="InterPro" id="IPR050565">
    <property type="entry name" value="LYPA1-2/EST-like"/>
</dbReference>
<evidence type="ECO:0000313" key="5">
    <source>
        <dbReference type="Proteomes" id="UP000052258"/>
    </source>
</evidence>
<keyword evidence="5" id="KW-1185">Reference proteome</keyword>
<evidence type="ECO:0000256" key="2">
    <source>
        <dbReference type="ARBA" id="ARBA00022801"/>
    </source>
</evidence>
<dbReference type="Gene3D" id="3.40.50.1820">
    <property type="entry name" value="alpha/beta hydrolase"/>
    <property type="match status" value="1"/>
</dbReference>
<dbReference type="InterPro" id="IPR029058">
    <property type="entry name" value="AB_hydrolase_fold"/>
</dbReference>
<reference evidence="4 5" key="1">
    <citation type="journal article" date="2015" name="Genome Biol. Evol.">
        <title>Comparative Genomics of Listeria Sensu Lato: Genus-Wide Differences in Evolutionary Dynamics and the Progressive Gain of Complex, Potentially Pathogenicity-Related Traits through Lateral Gene Transfer.</title>
        <authorList>
            <person name="Chiara M."/>
            <person name="Caruso M."/>
            <person name="D'Erchia A.M."/>
            <person name="Manzari C."/>
            <person name="Fraccalvieri R."/>
            <person name="Goffredo E."/>
            <person name="Latorre L."/>
            <person name="Miccolupo A."/>
            <person name="Padalino I."/>
            <person name="Santagada G."/>
            <person name="Chiocco D."/>
            <person name="Pesole G."/>
            <person name="Horner D.S."/>
            <person name="Parisi A."/>
        </authorList>
    </citation>
    <scope>NUCLEOTIDE SEQUENCE [LARGE SCALE GENOMIC DNA]</scope>
    <source>
        <strain evidence="4 5">1991</strain>
    </source>
</reference>
<sequence length="217" mass="24693">MFTYDIYEPIGRKEGETFPVIYALHGFGGDELDVPGILEIMMDRYVVVALRGKVEYGPSYGFYHMATEGEPDAKEIHEVSKQVLQFIADINKKYDTIQTANTFLIGFDQGAIVTLDLMLRYGGEISGAALLSSRFLSYTENLPKNLLLQNKPFFVGHGTEDIVVPIEEAERLTRFLKTLSTNVEFHSFFTAHNLKEAEEDELEIWLDKLVQSRVQKK</sequence>
<comment type="caution">
    <text evidence="4">The sequence shown here is derived from an EMBL/GenBank/DDBJ whole genome shotgun (WGS) entry which is preliminary data.</text>
</comment>
<dbReference type="GO" id="GO:0016787">
    <property type="term" value="F:hydrolase activity"/>
    <property type="evidence" value="ECO:0007669"/>
    <property type="project" value="UniProtKB-KW"/>
</dbReference>
<dbReference type="Proteomes" id="UP000052258">
    <property type="component" value="Unassembled WGS sequence"/>
</dbReference>
<feature type="domain" description="Phospholipase/carboxylesterase/thioesterase" evidence="3">
    <location>
        <begin position="62"/>
        <end position="198"/>
    </location>
</feature>
<dbReference type="PANTHER" id="PTHR10655">
    <property type="entry name" value="LYSOPHOSPHOLIPASE-RELATED"/>
    <property type="match status" value="1"/>
</dbReference>
<protein>
    <recommendedName>
        <fullName evidence="3">Phospholipase/carboxylesterase/thioesterase domain-containing protein</fullName>
    </recommendedName>
</protein>
<dbReference type="RefSeq" id="WP_007473527.1">
    <property type="nucleotide sequence ID" value="NZ_KQ130615.1"/>
</dbReference>
<dbReference type="SUPFAM" id="SSF53474">
    <property type="entry name" value="alpha/beta-Hydrolases"/>
    <property type="match status" value="1"/>
</dbReference>
<dbReference type="PATRIC" id="fig|1430899.3.peg.1488"/>
<evidence type="ECO:0000313" key="4">
    <source>
        <dbReference type="EMBL" id="KMT59762.1"/>
    </source>
</evidence>
<dbReference type="OrthoDB" id="9795555at2"/>
<organism evidence="4 5">
    <name type="scientific">Listeria fleischmannii 1991</name>
    <dbReference type="NCBI Taxonomy" id="1430899"/>
    <lineage>
        <taxon>Bacteria</taxon>
        <taxon>Bacillati</taxon>
        <taxon>Bacillota</taxon>
        <taxon>Bacilli</taxon>
        <taxon>Bacillales</taxon>
        <taxon>Listeriaceae</taxon>
        <taxon>Listeria</taxon>
    </lineage>
</organism>
<name>A0A0J8GAI8_9LIST</name>
<dbReference type="EMBL" id="AZHO01000014">
    <property type="protein sequence ID" value="KMT59762.1"/>
    <property type="molecule type" value="Genomic_DNA"/>
</dbReference>
<dbReference type="PANTHER" id="PTHR10655:SF17">
    <property type="entry name" value="LYSOPHOSPHOLIPASE-LIKE PROTEIN 1"/>
    <property type="match status" value="1"/>
</dbReference>
<dbReference type="Pfam" id="PF02230">
    <property type="entry name" value="Abhydrolase_2"/>
    <property type="match status" value="1"/>
</dbReference>
<evidence type="ECO:0000256" key="1">
    <source>
        <dbReference type="ARBA" id="ARBA00006499"/>
    </source>
</evidence>
<proteinExistence type="inferred from homology"/>